<protein>
    <recommendedName>
        <fullName evidence="11">Spore germination protein</fullName>
    </recommendedName>
</protein>
<dbReference type="PANTHER" id="PTHR34975:SF2">
    <property type="entry name" value="SPORE GERMINATION PROTEIN A2"/>
    <property type="match status" value="1"/>
</dbReference>
<comment type="similarity">
    <text evidence="2">Belongs to the amino acid-polyamine-organocation (APC) superfamily. Spore germination protein (SGP) (TC 2.A.3.9) family.</text>
</comment>
<keyword evidence="10" id="KW-1185">Reference proteome</keyword>
<evidence type="ECO:0000256" key="5">
    <source>
        <dbReference type="ARBA" id="ARBA00022692"/>
    </source>
</evidence>
<keyword evidence="6 8" id="KW-1133">Transmembrane helix</keyword>
<dbReference type="STRING" id="1921421.M493_11465"/>
<dbReference type="AlphaFoldDB" id="S6A2U1"/>
<dbReference type="GO" id="GO:0016020">
    <property type="term" value="C:membrane"/>
    <property type="evidence" value="ECO:0007669"/>
    <property type="project" value="UniProtKB-SubCell"/>
</dbReference>
<dbReference type="EMBL" id="CP006254">
    <property type="protein sequence ID" value="AGT32541.1"/>
    <property type="molecule type" value="Genomic_DNA"/>
</dbReference>
<feature type="transmembrane region" description="Helical" evidence="8">
    <location>
        <begin position="218"/>
        <end position="238"/>
    </location>
</feature>
<comment type="subcellular location">
    <subcellularLocation>
        <location evidence="1">Membrane</location>
        <topology evidence="1">Multi-pass membrane protein</topology>
    </subcellularLocation>
</comment>
<evidence type="ECO:0000256" key="6">
    <source>
        <dbReference type="ARBA" id="ARBA00022989"/>
    </source>
</evidence>
<dbReference type="Proteomes" id="UP000015500">
    <property type="component" value="Chromosome"/>
</dbReference>
<dbReference type="InterPro" id="IPR004761">
    <property type="entry name" value="Spore_GerAB"/>
</dbReference>
<evidence type="ECO:0000256" key="8">
    <source>
        <dbReference type="SAM" id="Phobius"/>
    </source>
</evidence>
<keyword evidence="4" id="KW-0309">Germination</keyword>
<gene>
    <name evidence="9" type="ORF">M493_11465</name>
</gene>
<feature type="transmembrane region" description="Helical" evidence="8">
    <location>
        <begin position="333"/>
        <end position="353"/>
    </location>
</feature>
<evidence type="ECO:0000256" key="1">
    <source>
        <dbReference type="ARBA" id="ARBA00004141"/>
    </source>
</evidence>
<dbReference type="PANTHER" id="PTHR34975">
    <property type="entry name" value="SPORE GERMINATION PROTEIN A2"/>
    <property type="match status" value="1"/>
</dbReference>
<evidence type="ECO:0008006" key="11">
    <source>
        <dbReference type="Google" id="ProtNLM"/>
    </source>
</evidence>
<feature type="transmembrane region" description="Helical" evidence="8">
    <location>
        <begin position="72"/>
        <end position="92"/>
    </location>
</feature>
<feature type="transmembrane region" description="Helical" evidence="8">
    <location>
        <begin position="304"/>
        <end position="321"/>
    </location>
</feature>
<dbReference type="PATRIC" id="fig|1345697.3.peg.2223"/>
<feature type="transmembrane region" description="Helical" evidence="8">
    <location>
        <begin position="183"/>
        <end position="206"/>
    </location>
</feature>
<dbReference type="NCBIfam" id="TIGR00912">
    <property type="entry name" value="2A0309"/>
    <property type="match status" value="1"/>
</dbReference>
<dbReference type="KEGG" id="gjf:M493_11465"/>
<evidence type="ECO:0000256" key="7">
    <source>
        <dbReference type="ARBA" id="ARBA00023136"/>
    </source>
</evidence>
<evidence type="ECO:0000313" key="9">
    <source>
        <dbReference type="EMBL" id="AGT32541.1"/>
    </source>
</evidence>
<keyword evidence="7 8" id="KW-0472">Membrane</keyword>
<accession>S6A2U1</accession>
<feature type="transmembrane region" description="Helical" evidence="8">
    <location>
        <begin position="267"/>
        <end position="292"/>
    </location>
</feature>
<name>S6A2U1_GEOG3</name>
<dbReference type="RefSeq" id="WP_020960342.1">
    <property type="nucleotide sequence ID" value="NC_022080.4"/>
</dbReference>
<keyword evidence="3" id="KW-0813">Transport</keyword>
<keyword evidence="5 8" id="KW-0812">Transmembrane</keyword>
<dbReference type="HOGENOM" id="CLU_047547_1_2_9"/>
<dbReference type="Pfam" id="PF03845">
    <property type="entry name" value="Spore_permease"/>
    <property type="match status" value="1"/>
</dbReference>
<dbReference type="OrthoDB" id="2078716at2"/>
<feature type="transmembrane region" description="Helical" evidence="8">
    <location>
        <begin position="112"/>
        <end position="133"/>
    </location>
</feature>
<organism evidence="9 10">
    <name type="scientific">Geobacillus genomosp. 3</name>
    <dbReference type="NCBI Taxonomy" id="1921421"/>
    <lineage>
        <taxon>Bacteria</taxon>
        <taxon>Bacillati</taxon>
        <taxon>Bacillota</taxon>
        <taxon>Bacilli</taxon>
        <taxon>Bacillales</taxon>
        <taxon>Anoxybacillaceae</taxon>
        <taxon>Geobacillus</taxon>
    </lineage>
</organism>
<evidence type="ECO:0000256" key="3">
    <source>
        <dbReference type="ARBA" id="ARBA00022448"/>
    </source>
</evidence>
<dbReference type="Gene3D" id="1.20.1740.10">
    <property type="entry name" value="Amino acid/polyamine transporter I"/>
    <property type="match status" value="1"/>
</dbReference>
<reference evidence="9 10" key="1">
    <citation type="journal article" date="2014" name="Genome Announc.">
        <title>Complete Genome Sequence of the Thermophilic Polychlorinated Biphenyl Degrader Geobacillus sp. Strain JF8 (NBRC 109937).</title>
        <authorList>
            <person name="Shintani M."/>
            <person name="Ohtsubo Y."/>
            <person name="Fukuda K."/>
            <person name="Hosoyama A."/>
            <person name="Ohji S."/>
            <person name="Yamazoe A."/>
            <person name="Fujita N."/>
            <person name="Nagata Y."/>
            <person name="Tsuda M."/>
            <person name="Hatta T."/>
            <person name="Kimbara K."/>
        </authorList>
    </citation>
    <scope>NUCLEOTIDE SEQUENCE [LARGE SCALE GENOMIC DNA]</scope>
    <source>
        <strain evidence="9 10">JF8</strain>
    </source>
</reference>
<feature type="transmembrane region" description="Helical" evidence="8">
    <location>
        <begin position="140"/>
        <end position="163"/>
    </location>
</feature>
<sequence length="383" mass="42845">MGNGKITSVQMMLLLYATVTPTAILLVPQATAQHAKQDMWLSPLWASVIGFLTIYVVVELHRLYPNKTLIEYSVDIAGTFFGKMIGLMFILVHIHGAGLVIRAYGEFIVGHFLFHTPLSFVMGTMVFVCAVAVRSGMEVLGWLAKIFVPLTVVWFVIIVLLLFPDMDGKNMLPVFEKGLWPSIKGSIVPQGWFSQCVLAAFFLPYLLDQRNGRKWGHIAVACIAVTLLITNVTALFVLGNVVEDFIYPVMTAARYISVAGFLEHVEVIIMAIWVAGAFLKIAVFYYAVVLSLAQWLRMDEYKPLVFAVGFFLFFVSIWSARDVMELGRFVGTANAFYIMFTDTAIPLLLLLMAKWRKRSVFRVTAAQGKKEHHDQTGEKGGQP</sequence>
<proteinExistence type="inferred from homology"/>
<evidence type="ECO:0000256" key="4">
    <source>
        <dbReference type="ARBA" id="ARBA00022544"/>
    </source>
</evidence>
<evidence type="ECO:0000256" key="2">
    <source>
        <dbReference type="ARBA" id="ARBA00007998"/>
    </source>
</evidence>
<dbReference type="GO" id="GO:0009847">
    <property type="term" value="P:spore germination"/>
    <property type="evidence" value="ECO:0007669"/>
    <property type="project" value="InterPro"/>
</dbReference>
<evidence type="ECO:0000313" key="10">
    <source>
        <dbReference type="Proteomes" id="UP000015500"/>
    </source>
</evidence>
<feature type="transmembrane region" description="Helical" evidence="8">
    <location>
        <begin position="42"/>
        <end position="60"/>
    </location>
</feature>